<proteinExistence type="inferred from homology"/>
<organism evidence="4 5">
    <name type="scientific">Carassius auratus</name>
    <name type="common">Goldfish</name>
    <dbReference type="NCBI Taxonomy" id="7957"/>
    <lineage>
        <taxon>Eukaryota</taxon>
        <taxon>Metazoa</taxon>
        <taxon>Chordata</taxon>
        <taxon>Craniata</taxon>
        <taxon>Vertebrata</taxon>
        <taxon>Euteleostomi</taxon>
        <taxon>Actinopterygii</taxon>
        <taxon>Neopterygii</taxon>
        <taxon>Teleostei</taxon>
        <taxon>Ostariophysi</taxon>
        <taxon>Cypriniformes</taxon>
        <taxon>Cyprinidae</taxon>
        <taxon>Cyprininae</taxon>
        <taxon>Carassius</taxon>
    </lineage>
</organism>
<dbReference type="PANTHER" id="PTHR45828">
    <property type="entry name" value="CYTOCHROME B561/FERRIC REDUCTASE TRANSMEMBRANE"/>
    <property type="match status" value="1"/>
</dbReference>
<evidence type="ECO:0000256" key="2">
    <source>
        <dbReference type="SAM" id="SignalP"/>
    </source>
</evidence>
<dbReference type="PROSITE" id="PS51019">
    <property type="entry name" value="REELIN"/>
    <property type="match status" value="1"/>
</dbReference>
<name>A0A6P6JSM1_CARAU</name>
<dbReference type="Proteomes" id="UP000515129">
    <property type="component" value="Chromosome 27"/>
</dbReference>
<reference evidence="5" key="1">
    <citation type="submission" date="2025-08" db="UniProtKB">
        <authorList>
            <consortium name="RefSeq"/>
        </authorList>
    </citation>
    <scope>IDENTIFICATION</scope>
    <source>
        <strain evidence="5">Wakin</strain>
        <tissue evidence="5">Muscle</tissue>
    </source>
</reference>
<keyword evidence="2" id="KW-0732">Signal</keyword>
<keyword evidence="4" id="KW-1185">Reference proteome</keyword>
<feature type="signal peptide" evidence="2">
    <location>
        <begin position="1"/>
        <end position="19"/>
    </location>
</feature>
<gene>
    <name evidence="5" type="primary">LOC113045798</name>
</gene>
<dbReference type="CDD" id="cd08544">
    <property type="entry name" value="Reeler"/>
    <property type="match status" value="1"/>
</dbReference>
<dbReference type="Pfam" id="PF02014">
    <property type="entry name" value="Reeler"/>
    <property type="match status" value="1"/>
</dbReference>
<dbReference type="PROSITE" id="PS51257">
    <property type="entry name" value="PROKAR_LIPOPROTEIN"/>
    <property type="match status" value="1"/>
</dbReference>
<evidence type="ECO:0000256" key="1">
    <source>
        <dbReference type="ARBA" id="ARBA00009195"/>
    </source>
</evidence>
<dbReference type="OrthoDB" id="6418377at2759"/>
<dbReference type="InterPro" id="IPR002861">
    <property type="entry name" value="Reeler_dom"/>
</dbReference>
<accession>A0A6P6JSM1</accession>
<evidence type="ECO:0000313" key="4">
    <source>
        <dbReference type="Proteomes" id="UP000515129"/>
    </source>
</evidence>
<dbReference type="AlphaFoldDB" id="A0A6P6JSM1"/>
<dbReference type="Gene3D" id="2.60.40.4060">
    <property type="entry name" value="Reeler domain"/>
    <property type="match status" value="1"/>
</dbReference>
<dbReference type="InterPro" id="IPR051237">
    <property type="entry name" value="Ferric-chelate_Red/DefProt"/>
</dbReference>
<feature type="domain" description="Reelin" evidence="3">
    <location>
        <begin position="10"/>
        <end position="174"/>
    </location>
</feature>
<comment type="similarity">
    <text evidence="1">Belongs to the FRRS1 family.</text>
</comment>
<sequence length="191" mass="20664">MNKQFLILVFGLNLHAVTAYTNGMVTLACTSMTPNHRNNTASILKPPYRVTTDVSKYTAGQVIKVTLQANETGFRGFLLQARDETGPVGTFTVTGNDAQLLNCGTAGSAVSHTSNVNKSTIVALWKAPNNNNTDIRFRATFVQNFSLFWVDVQSDPVRFVGTNTTVTSPHGSSPSVSLTIYLLLLPLLAII</sequence>
<evidence type="ECO:0000259" key="3">
    <source>
        <dbReference type="PROSITE" id="PS51019"/>
    </source>
</evidence>
<dbReference type="GeneID" id="113045798"/>
<dbReference type="RefSeq" id="XP_026062247.1">
    <property type="nucleotide sequence ID" value="XM_026206462.1"/>
</dbReference>
<dbReference type="GO" id="GO:0016020">
    <property type="term" value="C:membrane"/>
    <property type="evidence" value="ECO:0007669"/>
    <property type="project" value="TreeGrafter"/>
</dbReference>
<dbReference type="InterPro" id="IPR042307">
    <property type="entry name" value="Reeler_sf"/>
</dbReference>
<dbReference type="FunFam" id="2.60.40.4060:FF:000003">
    <property type="entry name" value="Ferric chelate reductase 1"/>
    <property type="match status" value="1"/>
</dbReference>
<dbReference type="KEGG" id="caua:113045798"/>
<protein>
    <submittedName>
        <fullName evidence="5">Defense protein 3</fullName>
    </submittedName>
</protein>
<evidence type="ECO:0000313" key="5">
    <source>
        <dbReference type="RefSeq" id="XP_026062247.1"/>
    </source>
</evidence>
<feature type="chain" id="PRO_5028219222" evidence="2">
    <location>
        <begin position="20"/>
        <end position="191"/>
    </location>
</feature>
<dbReference type="PANTHER" id="PTHR45828:SF44">
    <property type="entry name" value="FERRIC-CHELATE REDUCTASE 1-RELATED"/>
    <property type="match status" value="1"/>
</dbReference>